<accession>A0A5A7R1Z8</accession>
<organism evidence="1 2">
    <name type="scientific">Striga asiatica</name>
    <name type="common">Asiatic witchweed</name>
    <name type="synonym">Buchnera asiatica</name>
    <dbReference type="NCBI Taxonomy" id="4170"/>
    <lineage>
        <taxon>Eukaryota</taxon>
        <taxon>Viridiplantae</taxon>
        <taxon>Streptophyta</taxon>
        <taxon>Embryophyta</taxon>
        <taxon>Tracheophyta</taxon>
        <taxon>Spermatophyta</taxon>
        <taxon>Magnoliopsida</taxon>
        <taxon>eudicotyledons</taxon>
        <taxon>Gunneridae</taxon>
        <taxon>Pentapetalae</taxon>
        <taxon>asterids</taxon>
        <taxon>lamiids</taxon>
        <taxon>Lamiales</taxon>
        <taxon>Orobanchaceae</taxon>
        <taxon>Buchnereae</taxon>
        <taxon>Striga</taxon>
    </lineage>
</organism>
<comment type="caution">
    <text evidence="1">The sequence shown here is derived from an EMBL/GenBank/DDBJ whole genome shotgun (WGS) entry which is preliminary data.</text>
</comment>
<dbReference type="AlphaFoldDB" id="A0A5A7R1Z8"/>
<reference evidence="2" key="1">
    <citation type="journal article" date="2019" name="Curr. Biol.">
        <title>Genome Sequence of Striga asiatica Provides Insight into the Evolution of Plant Parasitism.</title>
        <authorList>
            <person name="Yoshida S."/>
            <person name="Kim S."/>
            <person name="Wafula E.K."/>
            <person name="Tanskanen J."/>
            <person name="Kim Y.M."/>
            <person name="Honaas L."/>
            <person name="Yang Z."/>
            <person name="Spallek T."/>
            <person name="Conn C.E."/>
            <person name="Ichihashi Y."/>
            <person name="Cheong K."/>
            <person name="Cui S."/>
            <person name="Der J.P."/>
            <person name="Gundlach H."/>
            <person name="Jiao Y."/>
            <person name="Hori C."/>
            <person name="Ishida J.K."/>
            <person name="Kasahara H."/>
            <person name="Kiba T."/>
            <person name="Kim M.S."/>
            <person name="Koo N."/>
            <person name="Laohavisit A."/>
            <person name="Lee Y.H."/>
            <person name="Lumba S."/>
            <person name="McCourt P."/>
            <person name="Mortimer J.C."/>
            <person name="Mutuku J.M."/>
            <person name="Nomura T."/>
            <person name="Sasaki-Sekimoto Y."/>
            <person name="Seto Y."/>
            <person name="Wang Y."/>
            <person name="Wakatake T."/>
            <person name="Sakakibara H."/>
            <person name="Demura T."/>
            <person name="Yamaguchi S."/>
            <person name="Yoneyama K."/>
            <person name="Manabe R.I."/>
            <person name="Nelson D.C."/>
            <person name="Schulman A.H."/>
            <person name="Timko M.P."/>
            <person name="dePamphilis C.W."/>
            <person name="Choi D."/>
            <person name="Shirasu K."/>
        </authorList>
    </citation>
    <scope>NUCLEOTIDE SEQUENCE [LARGE SCALE GENOMIC DNA]</scope>
    <source>
        <strain evidence="2">cv. UVA1</strain>
    </source>
</reference>
<evidence type="ECO:0000313" key="2">
    <source>
        <dbReference type="Proteomes" id="UP000325081"/>
    </source>
</evidence>
<evidence type="ECO:0000313" key="1">
    <source>
        <dbReference type="EMBL" id="GER51398.1"/>
    </source>
</evidence>
<proteinExistence type="predicted"/>
<keyword evidence="2" id="KW-1185">Reference proteome</keyword>
<dbReference type="EMBL" id="BKCP01009626">
    <property type="protein sequence ID" value="GER51398.1"/>
    <property type="molecule type" value="Genomic_DNA"/>
</dbReference>
<sequence>MHVPNFNSESESSSHLGLGLTPYGVSDRTSSSLTVTSLRERNRRLLLLRICGDSTGSKSMAIACEMFRDNGVEGSKDWVISEQAPHIDARSHVLKGLHRFFNREIINLKETAATAISLVGGYEKQSTLPDLGAGESRQDTCENDKQLQKQAALCNYHDGLFG</sequence>
<protein>
    <submittedName>
        <fullName evidence="1">B-block binding subunit of TFIIIC</fullName>
    </submittedName>
</protein>
<gene>
    <name evidence="1" type="ORF">STAS_28761</name>
</gene>
<dbReference type="Proteomes" id="UP000325081">
    <property type="component" value="Unassembled WGS sequence"/>
</dbReference>
<name>A0A5A7R1Z8_STRAF</name>